<evidence type="ECO:0000256" key="3">
    <source>
        <dbReference type="ARBA" id="ARBA00022692"/>
    </source>
</evidence>
<sequence>MDPLQNKNYTPLPPNLSAKPVSKSHSLLNTFLALGVTFSVLVLIVLVTVLIQKQSIQLNSKASSNKNLTPAPPSPTPTSVVSPTSIPSGSDEADLEAIDVGSIEADLKDIDADFQGL</sequence>
<keyword evidence="5 7" id="KW-0472">Membrane</keyword>
<proteinExistence type="predicted"/>
<dbReference type="InterPro" id="IPR005899">
    <property type="entry name" value="Na_pump_deCOase"/>
</dbReference>
<name>A0A2H0WSQ0_9BACT</name>
<evidence type="ECO:0000313" key="8">
    <source>
        <dbReference type="EMBL" id="PIS15684.1"/>
    </source>
</evidence>
<feature type="region of interest" description="Disordered" evidence="6">
    <location>
        <begin position="1"/>
        <end position="21"/>
    </location>
</feature>
<feature type="compositionally biased region" description="Low complexity" evidence="6">
    <location>
        <begin position="77"/>
        <end position="90"/>
    </location>
</feature>
<keyword evidence="3 7" id="KW-0812">Transmembrane</keyword>
<evidence type="ECO:0000256" key="5">
    <source>
        <dbReference type="ARBA" id="ARBA00023136"/>
    </source>
</evidence>
<evidence type="ECO:0000256" key="4">
    <source>
        <dbReference type="ARBA" id="ARBA00022989"/>
    </source>
</evidence>
<dbReference type="Pfam" id="PF04277">
    <property type="entry name" value="OAD_gamma"/>
    <property type="match status" value="1"/>
</dbReference>
<feature type="transmembrane region" description="Helical" evidence="7">
    <location>
        <begin position="31"/>
        <end position="51"/>
    </location>
</feature>
<dbReference type="GO" id="GO:0005886">
    <property type="term" value="C:plasma membrane"/>
    <property type="evidence" value="ECO:0007669"/>
    <property type="project" value="UniProtKB-SubCell"/>
</dbReference>
<comment type="subcellular location">
    <subcellularLocation>
        <location evidence="1">Cell membrane</location>
    </subcellularLocation>
</comment>
<reference evidence="9" key="1">
    <citation type="submission" date="2017-09" db="EMBL/GenBank/DDBJ databases">
        <title>Depth-based differentiation of microbial function through sediment-hosted aquifers and enrichment of novel symbionts in the deep terrestrial subsurface.</title>
        <authorList>
            <person name="Probst A.J."/>
            <person name="Ladd B."/>
            <person name="Jarett J.K."/>
            <person name="Geller-Mcgrath D.E."/>
            <person name="Sieber C.M.K."/>
            <person name="Emerson J.B."/>
            <person name="Anantharaman K."/>
            <person name="Thomas B.C."/>
            <person name="Malmstrom R."/>
            <person name="Stieglmeier M."/>
            <person name="Klingl A."/>
            <person name="Woyke T."/>
            <person name="Ryan C.M."/>
            <person name="Banfield J.F."/>
        </authorList>
    </citation>
    <scope>NUCLEOTIDE SEQUENCE [LARGE SCALE GENOMIC DNA]</scope>
</reference>
<gene>
    <name evidence="8" type="ORF">COT62_02390</name>
</gene>
<organism evidence="8 9">
    <name type="scientific">Candidatus Roizmanbacteria bacterium CG09_land_8_20_14_0_10_41_9</name>
    <dbReference type="NCBI Taxonomy" id="1974850"/>
    <lineage>
        <taxon>Bacteria</taxon>
        <taxon>Candidatus Roizmaniibacteriota</taxon>
    </lineage>
</organism>
<dbReference type="Proteomes" id="UP000231198">
    <property type="component" value="Unassembled WGS sequence"/>
</dbReference>
<dbReference type="GO" id="GO:0036376">
    <property type="term" value="P:sodium ion export across plasma membrane"/>
    <property type="evidence" value="ECO:0007669"/>
    <property type="project" value="InterPro"/>
</dbReference>
<dbReference type="AlphaFoldDB" id="A0A2H0WSQ0"/>
<evidence type="ECO:0000256" key="2">
    <source>
        <dbReference type="ARBA" id="ARBA00022475"/>
    </source>
</evidence>
<evidence type="ECO:0000313" key="9">
    <source>
        <dbReference type="Proteomes" id="UP000231198"/>
    </source>
</evidence>
<feature type="region of interest" description="Disordered" evidence="6">
    <location>
        <begin position="59"/>
        <end position="92"/>
    </location>
</feature>
<protein>
    <submittedName>
        <fullName evidence="8">Uncharacterized protein</fullName>
    </submittedName>
</protein>
<evidence type="ECO:0000256" key="7">
    <source>
        <dbReference type="SAM" id="Phobius"/>
    </source>
</evidence>
<accession>A0A2H0WSQ0</accession>
<evidence type="ECO:0000256" key="1">
    <source>
        <dbReference type="ARBA" id="ARBA00004236"/>
    </source>
</evidence>
<comment type="caution">
    <text evidence="8">The sequence shown here is derived from an EMBL/GenBank/DDBJ whole genome shotgun (WGS) entry which is preliminary data.</text>
</comment>
<feature type="compositionally biased region" description="Polar residues" evidence="6">
    <location>
        <begin position="59"/>
        <end position="68"/>
    </location>
</feature>
<evidence type="ECO:0000256" key="6">
    <source>
        <dbReference type="SAM" id="MobiDB-lite"/>
    </source>
</evidence>
<dbReference type="EMBL" id="PEZG01000055">
    <property type="protein sequence ID" value="PIS15684.1"/>
    <property type="molecule type" value="Genomic_DNA"/>
</dbReference>
<keyword evidence="2" id="KW-1003">Cell membrane</keyword>
<dbReference type="GO" id="GO:0015081">
    <property type="term" value="F:sodium ion transmembrane transporter activity"/>
    <property type="evidence" value="ECO:0007669"/>
    <property type="project" value="InterPro"/>
</dbReference>
<keyword evidence="4 7" id="KW-1133">Transmembrane helix</keyword>